<dbReference type="AlphaFoldDB" id="A0A9P4NNN8"/>
<dbReference type="SUPFAM" id="SSF82199">
    <property type="entry name" value="SET domain"/>
    <property type="match status" value="1"/>
</dbReference>
<dbReference type="InterPro" id="IPR053185">
    <property type="entry name" value="SET_domain_protein"/>
</dbReference>
<gene>
    <name evidence="3" type="ORF">EJ08DRAFT_650625</name>
</gene>
<dbReference type="PANTHER" id="PTHR47332">
    <property type="entry name" value="SET DOMAIN-CONTAINING PROTEIN 5"/>
    <property type="match status" value="1"/>
</dbReference>
<dbReference type="OrthoDB" id="265717at2759"/>
<dbReference type="InterPro" id="IPR001214">
    <property type="entry name" value="SET_dom"/>
</dbReference>
<name>A0A9P4NNN8_9PEZI</name>
<feature type="domain" description="SET" evidence="2">
    <location>
        <begin position="7"/>
        <end position="173"/>
    </location>
</feature>
<feature type="region of interest" description="Disordered" evidence="1">
    <location>
        <begin position="315"/>
        <end position="334"/>
    </location>
</feature>
<protein>
    <submittedName>
        <fullName evidence="3">SET domain-containing protein</fullName>
    </submittedName>
</protein>
<dbReference type="CDD" id="cd20071">
    <property type="entry name" value="SET_SMYD"/>
    <property type="match status" value="1"/>
</dbReference>
<dbReference type="Pfam" id="PF00856">
    <property type="entry name" value="SET"/>
    <property type="match status" value="1"/>
</dbReference>
<dbReference type="SMART" id="SM00317">
    <property type="entry name" value="SET"/>
    <property type="match status" value="1"/>
</dbReference>
<evidence type="ECO:0000313" key="3">
    <source>
        <dbReference type="EMBL" id="KAF2429205.1"/>
    </source>
</evidence>
<dbReference type="PROSITE" id="PS50280">
    <property type="entry name" value="SET"/>
    <property type="match status" value="1"/>
</dbReference>
<dbReference type="Gene3D" id="1.25.40.10">
    <property type="entry name" value="Tetratricopeptide repeat domain"/>
    <property type="match status" value="1"/>
</dbReference>
<accession>A0A9P4NNN8</accession>
<proteinExistence type="predicted"/>
<dbReference type="Proteomes" id="UP000800235">
    <property type="component" value="Unassembled WGS sequence"/>
</dbReference>
<evidence type="ECO:0000259" key="2">
    <source>
        <dbReference type="PROSITE" id="PS50280"/>
    </source>
</evidence>
<dbReference type="EMBL" id="MU007049">
    <property type="protein sequence ID" value="KAF2429205.1"/>
    <property type="molecule type" value="Genomic_DNA"/>
</dbReference>
<dbReference type="PANTHER" id="PTHR47332:SF2">
    <property type="entry name" value="SET-6"/>
    <property type="match status" value="1"/>
</dbReference>
<dbReference type="InterPro" id="IPR011990">
    <property type="entry name" value="TPR-like_helical_dom_sf"/>
</dbReference>
<evidence type="ECO:0000256" key="1">
    <source>
        <dbReference type="SAM" id="MobiDB-lite"/>
    </source>
</evidence>
<dbReference type="InterPro" id="IPR046341">
    <property type="entry name" value="SET_dom_sf"/>
</dbReference>
<organism evidence="3 4">
    <name type="scientific">Tothia fuscella</name>
    <dbReference type="NCBI Taxonomy" id="1048955"/>
    <lineage>
        <taxon>Eukaryota</taxon>
        <taxon>Fungi</taxon>
        <taxon>Dikarya</taxon>
        <taxon>Ascomycota</taxon>
        <taxon>Pezizomycotina</taxon>
        <taxon>Dothideomycetes</taxon>
        <taxon>Pleosporomycetidae</taxon>
        <taxon>Venturiales</taxon>
        <taxon>Cylindrosympodiaceae</taxon>
        <taxon>Tothia</taxon>
    </lineage>
</organism>
<evidence type="ECO:0000313" key="4">
    <source>
        <dbReference type="Proteomes" id="UP000800235"/>
    </source>
</evidence>
<keyword evidence="4" id="KW-1185">Reference proteome</keyword>
<reference evidence="3" key="1">
    <citation type="journal article" date="2020" name="Stud. Mycol.">
        <title>101 Dothideomycetes genomes: a test case for predicting lifestyles and emergence of pathogens.</title>
        <authorList>
            <person name="Haridas S."/>
            <person name="Albert R."/>
            <person name="Binder M."/>
            <person name="Bloem J."/>
            <person name="Labutti K."/>
            <person name="Salamov A."/>
            <person name="Andreopoulos B."/>
            <person name="Baker S."/>
            <person name="Barry K."/>
            <person name="Bills G."/>
            <person name="Bluhm B."/>
            <person name="Cannon C."/>
            <person name="Castanera R."/>
            <person name="Culley D."/>
            <person name="Daum C."/>
            <person name="Ezra D."/>
            <person name="Gonzalez J."/>
            <person name="Henrissat B."/>
            <person name="Kuo A."/>
            <person name="Liang C."/>
            <person name="Lipzen A."/>
            <person name="Lutzoni F."/>
            <person name="Magnuson J."/>
            <person name="Mondo S."/>
            <person name="Nolan M."/>
            <person name="Ohm R."/>
            <person name="Pangilinan J."/>
            <person name="Park H.-J."/>
            <person name="Ramirez L."/>
            <person name="Alfaro M."/>
            <person name="Sun H."/>
            <person name="Tritt A."/>
            <person name="Yoshinaga Y."/>
            <person name="Zwiers L.-H."/>
            <person name="Turgeon B."/>
            <person name="Goodwin S."/>
            <person name="Spatafora J."/>
            <person name="Crous P."/>
            <person name="Grigoriev I."/>
        </authorList>
    </citation>
    <scope>NUCLEOTIDE SEQUENCE</scope>
    <source>
        <strain evidence="3">CBS 130266</strain>
    </source>
</reference>
<comment type="caution">
    <text evidence="3">The sequence shown here is derived from an EMBL/GenBank/DDBJ whole genome shotgun (WGS) entry which is preliminary data.</text>
</comment>
<sequence>MAASQTSLFSVHLTPDRGYAVFANAPIKKGTLLLSETPLIRIHKTHYLNHDVVTAYNKLSPSRQQRYWTLASAHGQDSSRYPDQIYFSVPEKEKKRIEEQHEARTAGEKSILSIFMTNAMECDKGAAVFEVAARFNHSCVPNAHFAWCEGLGREMIFAIKDLGVGEEITLSYCDPFYDISMRRWELQHYGFVCECIACTDIETPGSFGQQSKDRRWRLREIDDSFDVQPSADMKLKMGIEMVSLMAREGLCTPNLAHTYLQIARISADKGDMHTAVKAAKHALENYLICLGKDSEKTKNAEKSLRAFTKQLPEEKVKAAGPGTASGVMKNGVKA</sequence>
<dbReference type="Gene3D" id="2.170.270.10">
    <property type="entry name" value="SET domain"/>
    <property type="match status" value="1"/>
</dbReference>